<dbReference type="AlphaFoldDB" id="A0A0M4E8J3"/>
<dbReference type="EMBL" id="CP012524">
    <property type="protein sequence ID" value="ALC41058.1"/>
    <property type="molecule type" value="Genomic_DNA"/>
</dbReference>
<evidence type="ECO:0000313" key="1">
    <source>
        <dbReference type="EMBL" id="ALC41058.1"/>
    </source>
</evidence>
<dbReference type="OrthoDB" id="7829935at2759"/>
<name>A0A0M4E8J3_DROBS</name>
<reference evidence="1 2" key="1">
    <citation type="submission" date="2015-08" db="EMBL/GenBank/DDBJ databases">
        <title>Ancestral chromatin configuration constrains chromatin evolution on differentiating sex chromosomes in Drosophila.</title>
        <authorList>
            <person name="Zhou Q."/>
            <person name="Bachtrog D."/>
        </authorList>
    </citation>
    <scope>NUCLEOTIDE SEQUENCE [LARGE SCALE GENOMIC DNA]</scope>
    <source>
        <tissue evidence="1">Whole larvae</tissue>
    </source>
</reference>
<gene>
    <name evidence="1" type="ORF">Dbus_chr2Rg637</name>
</gene>
<protein>
    <submittedName>
        <fullName evidence="1">Maker39</fullName>
    </submittedName>
</protein>
<organism evidence="1 2">
    <name type="scientific">Drosophila busckii</name>
    <name type="common">Fruit fly</name>
    <dbReference type="NCBI Taxonomy" id="30019"/>
    <lineage>
        <taxon>Eukaryota</taxon>
        <taxon>Metazoa</taxon>
        <taxon>Ecdysozoa</taxon>
        <taxon>Arthropoda</taxon>
        <taxon>Hexapoda</taxon>
        <taxon>Insecta</taxon>
        <taxon>Pterygota</taxon>
        <taxon>Neoptera</taxon>
        <taxon>Endopterygota</taxon>
        <taxon>Diptera</taxon>
        <taxon>Brachycera</taxon>
        <taxon>Muscomorpha</taxon>
        <taxon>Ephydroidea</taxon>
        <taxon>Drosophilidae</taxon>
        <taxon>Drosophila</taxon>
    </lineage>
</organism>
<accession>A0A0M4E8J3</accession>
<keyword evidence="2" id="KW-1185">Reference proteome</keyword>
<sequence length="46" mass="5312">MLSNKFFIYLFLVFLMLMFTAPAAEGTFILFLCLVRSPLCPFITTE</sequence>
<dbReference type="Proteomes" id="UP000494163">
    <property type="component" value="Chromosome 2R"/>
</dbReference>
<proteinExistence type="predicted"/>
<evidence type="ECO:0000313" key="2">
    <source>
        <dbReference type="Proteomes" id="UP000494163"/>
    </source>
</evidence>